<dbReference type="InterPro" id="IPR036097">
    <property type="entry name" value="HisK_dim/P_sf"/>
</dbReference>
<sequence>MDYIEKQVNKIKVFLKNSSLKKALGFYILIAIFACGLCYYATYLFCEGWKNVIMSLEGIENYAVIYRDSRGYTIDTEALPKSVNNKLRLLEGVEAISVFLYASIAIVMVSHIYYKNKLMEPLEVLKKEMEAVARDDLSMDCRYLSGDEMGDICEAFNQMRLQLINNRKNTWKLVRDQRELNAAFAHDIRTPLTVMKGYTQILRMFQPGGQISEEKLWETLSLIENQVDRLERFADTMKEINTFEELELKREKSTAKELAARIGQLLSGMSASALSIDLTVDESCNEAEIFPDTGAILEVAENLMGNALRYATEKIWLQLQIENGKLFLYIKDDGAGFEKKALANAKNPYFTTEKGHFGLGLTICRLLCEKHGGSLEITNGIHGGGIVCASFFVM</sequence>
<protein>
    <recommendedName>
        <fullName evidence="3">histidine kinase</fullName>
        <ecNumber evidence="3">2.7.13.3</ecNumber>
    </recommendedName>
</protein>
<dbReference type="SUPFAM" id="SSF47384">
    <property type="entry name" value="Homodimeric domain of signal transducing histidine kinase"/>
    <property type="match status" value="1"/>
</dbReference>
<keyword evidence="6" id="KW-0808">Transferase</keyword>
<keyword evidence="13 14" id="KW-0472">Membrane</keyword>
<dbReference type="PANTHER" id="PTHR45528:SF1">
    <property type="entry name" value="SENSOR HISTIDINE KINASE CPXA"/>
    <property type="match status" value="1"/>
</dbReference>
<keyword evidence="9 17" id="KW-0418">Kinase</keyword>
<accession>A0A1M7CBP9</accession>
<dbReference type="SMART" id="SM00304">
    <property type="entry name" value="HAMP"/>
    <property type="match status" value="1"/>
</dbReference>
<evidence type="ECO:0000256" key="6">
    <source>
        <dbReference type="ARBA" id="ARBA00022679"/>
    </source>
</evidence>
<dbReference type="Pfam" id="PF00512">
    <property type="entry name" value="HisKA"/>
    <property type="match status" value="1"/>
</dbReference>
<keyword evidence="5" id="KW-0597">Phosphoprotein</keyword>
<evidence type="ECO:0000256" key="5">
    <source>
        <dbReference type="ARBA" id="ARBA00022553"/>
    </source>
</evidence>
<gene>
    <name evidence="17" type="ORF">SAMN02745136_05377</name>
</gene>
<evidence type="ECO:0000256" key="2">
    <source>
        <dbReference type="ARBA" id="ARBA00004651"/>
    </source>
</evidence>
<dbReference type="PROSITE" id="PS50885">
    <property type="entry name" value="HAMP"/>
    <property type="match status" value="1"/>
</dbReference>
<comment type="subcellular location">
    <subcellularLocation>
        <location evidence="2">Cell membrane</location>
        <topology evidence="2">Multi-pass membrane protein</topology>
    </subcellularLocation>
</comment>
<dbReference type="PANTHER" id="PTHR45528">
    <property type="entry name" value="SENSOR HISTIDINE KINASE CPXA"/>
    <property type="match status" value="1"/>
</dbReference>
<keyword evidence="12" id="KW-0902">Two-component regulatory system</keyword>
<feature type="domain" description="Histidine kinase" evidence="15">
    <location>
        <begin position="183"/>
        <end position="394"/>
    </location>
</feature>
<evidence type="ECO:0000256" key="14">
    <source>
        <dbReference type="SAM" id="Phobius"/>
    </source>
</evidence>
<keyword evidence="11 14" id="KW-1133">Transmembrane helix</keyword>
<name>A0A1M7CBP9_9FIRM</name>
<evidence type="ECO:0000256" key="4">
    <source>
        <dbReference type="ARBA" id="ARBA00022475"/>
    </source>
</evidence>
<organism evidence="17 18">
    <name type="scientific">Anaerocolumna jejuensis DSM 15929</name>
    <dbReference type="NCBI Taxonomy" id="1121322"/>
    <lineage>
        <taxon>Bacteria</taxon>
        <taxon>Bacillati</taxon>
        <taxon>Bacillota</taxon>
        <taxon>Clostridia</taxon>
        <taxon>Lachnospirales</taxon>
        <taxon>Lachnospiraceae</taxon>
        <taxon>Anaerocolumna</taxon>
    </lineage>
</organism>
<keyword evidence="4" id="KW-1003">Cell membrane</keyword>
<keyword evidence="7 14" id="KW-0812">Transmembrane</keyword>
<dbReference type="AlphaFoldDB" id="A0A1M7CBP9"/>
<comment type="catalytic activity">
    <reaction evidence="1">
        <text>ATP + protein L-histidine = ADP + protein N-phospho-L-histidine.</text>
        <dbReference type="EC" id="2.7.13.3"/>
    </reaction>
</comment>
<dbReference type="InterPro" id="IPR003594">
    <property type="entry name" value="HATPase_dom"/>
</dbReference>
<dbReference type="SMART" id="SM00387">
    <property type="entry name" value="HATPase_c"/>
    <property type="match status" value="1"/>
</dbReference>
<dbReference type="InterPro" id="IPR003660">
    <property type="entry name" value="HAMP_dom"/>
</dbReference>
<dbReference type="Gene3D" id="6.10.340.10">
    <property type="match status" value="1"/>
</dbReference>
<dbReference type="InterPro" id="IPR050398">
    <property type="entry name" value="HssS/ArlS-like"/>
</dbReference>
<evidence type="ECO:0000259" key="16">
    <source>
        <dbReference type="PROSITE" id="PS50885"/>
    </source>
</evidence>
<evidence type="ECO:0000256" key="3">
    <source>
        <dbReference type="ARBA" id="ARBA00012438"/>
    </source>
</evidence>
<evidence type="ECO:0000256" key="10">
    <source>
        <dbReference type="ARBA" id="ARBA00022840"/>
    </source>
</evidence>
<dbReference type="Pfam" id="PF00672">
    <property type="entry name" value="HAMP"/>
    <property type="match status" value="1"/>
</dbReference>
<dbReference type="InterPro" id="IPR003661">
    <property type="entry name" value="HisK_dim/P_dom"/>
</dbReference>
<dbReference type="Proteomes" id="UP000184386">
    <property type="component" value="Unassembled WGS sequence"/>
</dbReference>
<feature type="domain" description="HAMP" evidence="16">
    <location>
        <begin position="116"/>
        <end position="168"/>
    </location>
</feature>
<feature type="transmembrane region" description="Helical" evidence="14">
    <location>
        <begin position="95"/>
        <end position="114"/>
    </location>
</feature>
<dbReference type="SUPFAM" id="SSF55874">
    <property type="entry name" value="ATPase domain of HSP90 chaperone/DNA topoisomerase II/histidine kinase"/>
    <property type="match status" value="1"/>
</dbReference>
<keyword evidence="8" id="KW-0547">Nucleotide-binding</keyword>
<dbReference type="Pfam" id="PF02518">
    <property type="entry name" value="HATPase_c"/>
    <property type="match status" value="1"/>
</dbReference>
<evidence type="ECO:0000256" key="11">
    <source>
        <dbReference type="ARBA" id="ARBA00022989"/>
    </source>
</evidence>
<dbReference type="GO" id="GO:0005524">
    <property type="term" value="F:ATP binding"/>
    <property type="evidence" value="ECO:0007669"/>
    <property type="project" value="UniProtKB-KW"/>
</dbReference>
<dbReference type="SUPFAM" id="SSF158472">
    <property type="entry name" value="HAMP domain-like"/>
    <property type="match status" value="1"/>
</dbReference>
<evidence type="ECO:0000256" key="13">
    <source>
        <dbReference type="ARBA" id="ARBA00023136"/>
    </source>
</evidence>
<proteinExistence type="predicted"/>
<dbReference type="PROSITE" id="PS51257">
    <property type="entry name" value="PROKAR_LIPOPROTEIN"/>
    <property type="match status" value="1"/>
</dbReference>
<dbReference type="SMART" id="SM00388">
    <property type="entry name" value="HisKA"/>
    <property type="match status" value="1"/>
</dbReference>
<dbReference type="CDD" id="cd06225">
    <property type="entry name" value="HAMP"/>
    <property type="match status" value="1"/>
</dbReference>
<dbReference type="InterPro" id="IPR036890">
    <property type="entry name" value="HATPase_C_sf"/>
</dbReference>
<dbReference type="EMBL" id="FRAC01000042">
    <property type="protein sequence ID" value="SHL64685.1"/>
    <property type="molecule type" value="Genomic_DNA"/>
</dbReference>
<dbReference type="EC" id="2.7.13.3" evidence="3"/>
<evidence type="ECO:0000313" key="18">
    <source>
        <dbReference type="Proteomes" id="UP000184386"/>
    </source>
</evidence>
<dbReference type="RefSeq" id="WP_073280276.1">
    <property type="nucleotide sequence ID" value="NZ_FRAC01000042.1"/>
</dbReference>
<dbReference type="Gene3D" id="1.10.287.130">
    <property type="match status" value="1"/>
</dbReference>
<evidence type="ECO:0000256" key="12">
    <source>
        <dbReference type="ARBA" id="ARBA00023012"/>
    </source>
</evidence>
<keyword evidence="18" id="KW-1185">Reference proteome</keyword>
<keyword evidence="10" id="KW-0067">ATP-binding</keyword>
<dbReference type="Gene3D" id="3.30.565.10">
    <property type="entry name" value="Histidine kinase-like ATPase, C-terminal domain"/>
    <property type="match status" value="1"/>
</dbReference>
<reference evidence="17 18" key="1">
    <citation type="submission" date="2016-11" db="EMBL/GenBank/DDBJ databases">
        <authorList>
            <person name="Jaros S."/>
            <person name="Januszkiewicz K."/>
            <person name="Wedrychowicz H."/>
        </authorList>
    </citation>
    <scope>NUCLEOTIDE SEQUENCE [LARGE SCALE GENOMIC DNA]</scope>
    <source>
        <strain evidence="17 18">DSM 15929</strain>
    </source>
</reference>
<evidence type="ECO:0000259" key="15">
    <source>
        <dbReference type="PROSITE" id="PS50109"/>
    </source>
</evidence>
<dbReference type="PROSITE" id="PS50109">
    <property type="entry name" value="HIS_KIN"/>
    <property type="match status" value="1"/>
</dbReference>
<dbReference type="GO" id="GO:0000155">
    <property type="term" value="F:phosphorelay sensor kinase activity"/>
    <property type="evidence" value="ECO:0007669"/>
    <property type="project" value="InterPro"/>
</dbReference>
<evidence type="ECO:0000256" key="9">
    <source>
        <dbReference type="ARBA" id="ARBA00022777"/>
    </source>
</evidence>
<dbReference type="CDD" id="cd00082">
    <property type="entry name" value="HisKA"/>
    <property type="match status" value="1"/>
</dbReference>
<evidence type="ECO:0000256" key="8">
    <source>
        <dbReference type="ARBA" id="ARBA00022741"/>
    </source>
</evidence>
<evidence type="ECO:0000256" key="1">
    <source>
        <dbReference type="ARBA" id="ARBA00000085"/>
    </source>
</evidence>
<dbReference type="InterPro" id="IPR005467">
    <property type="entry name" value="His_kinase_dom"/>
</dbReference>
<evidence type="ECO:0000313" key="17">
    <source>
        <dbReference type="EMBL" id="SHL64685.1"/>
    </source>
</evidence>
<feature type="transmembrane region" description="Helical" evidence="14">
    <location>
        <begin position="24"/>
        <end position="45"/>
    </location>
</feature>
<evidence type="ECO:0000256" key="7">
    <source>
        <dbReference type="ARBA" id="ARBA00022692"/>
    </source>
</evidence>
<dbReference type="GO" id="GO:0005886">
    <property type="term" value="C:plasma membrane"/>
    <property type="evidence" value="ECO:0007669"/>
    <property type="project" value="UniProtKB-SubCell"/>
</dbReference>
<dbReference type="STRING" id="1121322.SAMN02745136_05377"/>